<evidence type="ECO:0000256" key="1">
    <source>
        <dbReference type="SAM" id="SignalP"/>
    </source>
</evidence>
<keyword evidence="4" id="KW-1185">Reference proteome</keyword>
<dbReference type="Proteomes" id="UP000629596">
    <property type="component" value="Unassembled WGS sequence"/>
</dbReference>
<organism evidence="3 4">
    <name type="scientific">Parabacteroides acidifaciens</name>
    <dbReference type="NCBI Taxonomy" id="2290935"/>
    <lineage>
        <taxon>Bacteria</taxon>
        <taxon>Pseudomonadati</taxon>
        <taxon>Bacteroidota</taxon>
        <taxon>Bacteroidia</taxon>
        <taxon>Bacteroidales</taxon>
        <taxon>Tannerellaceae</taxon>
        <taxon>Parabacteroides</taxon>
    </lineage>
</organism>
<dbReference type="EMBL" id="JACRTI010000003">
    <property type="protein sequence ID" value="MBC8600425.1"/>
    <property type="molecule type" value="Genomic_DNA"/>
</dbReference>
<comment type="caution">
    <text evidence="3">The sequence shown here is derived from an EMBL/GenBank/DDBJ whole genome shotgun (WGS) entry which is preliminary data.</text>
</comment>
<evidence type="ECO:0000313" key="3">
    <source>
        <dbReference type="EMBL" id="MBC8600425.1"/>
    </source>
</evidence>
<sequence>MNKRFSTLLAAVMVVGSSFSAQANGDEVTLKESLGKYYQMKVDGNFVVIGHGETRDSLAVWAADEIKTLEDVNETLWRVEFTPVKAANGQIAEYEMRLFNKVGNRQLILSTALAQHGKTFYKSPAAVLGAEGLDKWTVTKEEYDELSTVADQDFRFIKYIYSKTADKTTKYKLAIKGDVIKLQSIVSDEQKGSEPTFTHDFPVESDVETFAPTATAVDENGVYSFDAKELNAKGNDGFTLSFSKDVVNNKYANPFSAYTLHATTKPIYSAAVYKGDYAKALADVKEAYEQLDDLKAALKGYSDGVNEAITYLTTTGNTGAAAAKAGSLIQNQSDLNLAGEEVDACLVILSTGSEIKTLIGTAKNAMNKVAAIEIAAGTKLATTNADLKAYQTANKAVLDAIDDLIDDTKDAVDAVDEIMQAWMVPANIDATIGFDDTESELTALTTFNTANFATSENTIGALISTLASKAVVGEREAAATLVEDYYALAIADSTIKEKQAYLAVDTNYVANKEKYLTFTTDTLIPATVKVGSEDVDVLVAPLNKNINKYAFALSAVIDNIATGDSILIDTYAPNVGDNGNFTDVKDGFVTYEDEARVVIRTLGNGREISVTTDITTPDEAVYNTNIAFAMPPYADFEEGEVFFVKSMKDADKGGFRVVAYDGTFNTTLVKESKVSASVPATQWFVKKANAATHTYTIANRDKDQKLVNAGSVYVVDAEKRIYTTAAKDTFQVVEIADLKEDTHLGYKYLTNEEQVLKSFVLTAKNYANPEAYYLTVGKDSAVVVTPNADEAMSLVVATPTTTDSKLNDESILTRAFQLVTKDKKETYYLTSTDGMLYITTKANTNTLKFRRVNDNADEYEVLVNANEGKLSINQDGEGVKVAMGEATSYVFNLAEEVTEIYKNFETETIKNVTISLDGDEASKVTAVKPFAIIKRTGLELKAAATDNDFVLGLDTAYINRANNYRYAYYITKPIDVEKVGSFDEKAYMVSYNDSIDYSSDTVKYTQDNLTRIGFVHASRIEAFNNDSLAISKVAPDESDTINVASAQGITPATWAFAIESDGVYRIETKQDVNGCKYVSYLNGILVLGNKEQAQLFNVNDTDLTPTDNEVISTSEVKVIAANGGVQIIGAQGKKVVITNILGQTIANTVISSDNATIAAPASVVVVAIEGEEAVKAIVK</sequence>
<dbReference type="Pfam" id="PF19910">
    <property type="entry name" value="DUF6383"/>
    <property type="match status" value="1"/>
</dbReference>
<name>A0ABR7NWD7_9BACT</name>
<evidence type="ECO:0000259" key="2">
    <source>
        <dbReference type="Pfam" id="PF19910"/>
    </source>
</evidence>
<dbReference type="RefSeq" id="WP_147292082.1">
    <property type="nucleotide sequence ID" value="NZ_JACRTI010000003.1"/>
</dbReference>
<feature type="domain" description="DUF6383" evidence="2">
    <location>
        <begin position="1105"/>
        <end position="1178"/>
    </location>
</feature>
<protein>
    <recommendedName>
        <fullName evidence="2">DUF6383 domain-containing protein</fullName>
    </recommendedName>
</protein>
<evidence type="ECO:0000313" key="4">
    <source>
        <dbReference type="Proteomes" id="UP000629596"/>
    </source>
</evidence>
<feature type="chain" id="PRO_5047012979" description="DUF6383 domain-containing protein" evidence="1">
    <location>
        <begin position="24"/>
        <end position="1179"/>
    </location>
</feature>
<feature type="signal peptide" evidence="1">
    <location>
        <begin position="1"/>
        <end position="23"/>
    </location>
</feature>
<dbReference type="InterPro" id="IPR045963">
    <property type="entry name" value="DUF6383"/>
</dbReference>
<reference evidence="3 4" key="1">
    <citation type="submission" date="2020-08" db="EMBL/GenBank/DDBJ databases">
        <title>Genome public.</title>
        <authorList>
            <person name="Liu C."/>
            <person name="Sun Q."/>
        </authorList>
    </citation>
    <scope>NUCLEOTIDE SEQUENCE [LARGE SCALE GENOMIC DNA]</scope>
    <source>
        <strain evidence="3 4">426_9</strain>
    </source>
</reference>
<proteinExistence type="predicted"/>
<gene>
    <name evidence="3" type="ORF">H8784_01670</name>
</gene>
<accession>A0ABR7NWD7</accession>
<keyword evidence="1" id="KW-0732">Signal</keyword>